<feature type="binding site" evidence="6">
    <location>
        <position position="314"/>
    </location>
    <ligand>
        <name>Mg(2+)</name>
        <dbReference type="ChEBI" id="CHEBI:18420"/>
        <label>2</label>
    </ligand>
</feature>
<dbReference type="AlphaFoldDB" id="A0A2M8KGB9"/>
<keyword evidence="3 4" id="KW-0961">Cell wall biogenesis/degradation</keyword>
<dbReference type="InterPro" id="IPR016185">
    <property type="entry name" value="PreATP-grasp_dom_sf"/>
</dbReference>
<dbReference type="InterPro" id="IPR011095">
    <property type="entry name" value="Dala_Dala_lig_C"/>
</dbReference>
<evidence type="ECO:0000256" key="5">
    <source>
        <dbReference type="PIRSR" id="PIRSR039102-1"/>
    </source>
</evidence>
<dbReference type="GO" id="GO:0046872">
    <property type="term" value="F:metal ion binding"/>
    <property type="evidence" value="ECO:0007669"/>
    <property type="project" value="UniProtKB-KW"/>
</dbReference>
<evidence type="ECO:0000256" key="6">
    <source>
        <dbReference type="PIRSR" id="PIRSR039102-3"/>
    </source>
</evidence>
<gene>
    <name evidence="4" type="primary">ddl</name>
    <name evidence="9" type="ORF">COU83_01040</name>
</gene>
<organism evidence="9 10">
    <name type="scientific">Candidatus Portnoybacteria bacterium CG10_big_fil_rev_8_21_14_0_10_40_22</name>
    <dbReference type="NCBI Taxonomy" id="1974814"/>
    <lineage>
        <taxon>Bacteria</taxon>
        <taxon>Candidatus Portnoyibacteriota</taxon>
    </lineage>
</organism>
<comment type="subcellular location">
    <subcellularLocation>
        <location evidence="4">Cytoplasm</location>
    </subcellularLocation>
</comment>
<keyword evidence="4" id="KW-0573">Peptidoglycan synthesis</keyword>
<dbReference type="Pfam" id="PF01820">
    <property type="entry name" value="Dala_Dala_lig_N"/>
    <property type="match status" value="1"/>
</dbReference>
<feature type="active site" evidence="5">
    <location>
        <position position="17"/>
    </location>
</feature>
<dbReference type="PIRSF" id="PIRSF039102">
    <property type="entry name" value="Ddl/VanB"/>
    <property type="match status" value="1"/>
</dbReference>
<name>A0A2M8KGB9_9BACT</name>
<feature type="binding site" evidence="6">
    <location>
        <position position="316"/>
    </location>
    <ligand>
        <name>Mg(2+)</name>
        <dbReference type="ChEBI" id="CHEBI:18420"/>
        <label>2</label>
    </ligand>
</feature>
<keyword evidence="4" id="KW-0963">Cytoplasm</keyword>
<evidence type="ECO:0000256" key="2">
    <source>
        <dbReference type="ARBA" id="ARBA00022598"/>
    </source>
</evidence>
<comment type="cofactor">
    <cofactor evidence="6">
        <name>Mg(2+)</name>
        <dbReference type="ChEBI" id="CHEBI:18420"/>
    </cofactor>
    <cofactor evidence="6">
        <name>Mn(2+)</name>
        <dbReference type="ChEBI" id="CHEBI:29035"/>
    </cofactor>
    <text evidence="6">Binds 2 magnesium or manganese ions per subunit.</text>
</comment>
<feature type="binding site" evidence="6">
    <location>
        <position position="301"/>
    </location>
    <ligand>
        <name>Mg(2+)</name>
        <dbReference type="ChEBI" id="CHEBI:18420"/>
        <label>1</label>
    </ligand>
</feature>
<evidence type="ECO:0000256" key="4">
    <source>
        <dbReference type="HAMAP-Rule" id="MF_00047"/>
    </source>
</evidence>
<feature type="binding site" evidence="6">
    <location>
        <position position="314"/>
    </location>
    <ligand>
        <name>Mg(2+)</name>
        <dbReference type="ChEBI" id="CHEBI:18420"/>
        <label>1</label>
    </ligand>
</feature>
<comment type="similarity">
    <text evidence="1 4">Belongs to the D-alanine--D-alanine ligase family.</text>
</comment>
<comment type="caution">
    <text evidence="9">The sequence shown here is derived from an EMBL/GenBank/DDBJ whole genome shotgun (WGS) entry which is preliminary data.</text>
</comment>
<dbReference type="NCBIfam" id="TIGR01205">
    <property type="entry name" value="D_ala_D_alaTIGR"/>
    <property type="match status" value="1"/>
</dbReference>
<keyword evidence="6" id="KW-0464">Manganese</keyword>
<dbReference type="Gene3D" id="3.30.470.20">
    <property type="entry name" value="ATP-grasp fold, B domain"/>
    <property type="match status" value="1"/>
</dbReference>
<dbReference type="InterPro" id="IPR011761">
    <property type="entry name" value="ATP-grasp"/>
</dbReference>
<dbReference type="Pfam" id="PF07478">
    <property type="entry name" value="Dala_Dala_lig_C"/>
    <property type="match status" value="1"/>
</dbReference>
<feature type="active site" evidence="5">
    <location>
        <position position="325"/>
    </location>
</feature>
<dbReference type="NCBIfam" id="NF002528">
    <property type="entry name" value="PRK01966.1-4"/>
    <property type="match status" value="1"/>
</dbReference>
<dbReference type="GO" id="GO:0005737">
    <property type="term" value="C:cytoplasm"/>
    <property type="evidence" value="ECO:0007669"/>
    <property type="project" value="UniProtKB-SubCell"/>
</dbReference>
<feature type="domain" description="ATP-grasp" evidence="8">
    <location>
        <begin position="140"/>
        <end position="347"/>
    </location>
</feature>
<keyword evidence="2 4" id="KW-0436">Ligase</keyword>
<dbReference type="HAMAP" id="MF_00047">
    <property type="entry name" value="Dala_Dala_lig"/>
    <property type="match status" value="1"/>
</dbReference>
<keyword evidence="4" id="KW-0133">Cell shape</keyword>
<dbReference type="NCBIfam" id="NF002378">
    <property type="entry name" value="PRK01372.1"/>
    <property type="match status" value="1"/>
</dbReference>
<dbReference type="PANTHER" id="PTHR23132:SF23">
    <property type="entry name" value="D-ALANINE--D-ALANINE LIGASE B"/>
    <property type="match status" value="1"/>
</dbReference>
<evidence type="ECO:0000313" key="9">
    <source>
        <dbReference type="EMBL" id="PJE58962.1"/>
    </source>
</evidence>
<keyword evidence="7" id="KW-0547">Nucleotide-binding</keyword>
<accession>A0A2M8KGB9</accession>
<comment type="pathway">
    <text evidence="4">Cell wall biogenesis; peptidoglycan biosynthesis.</text>
</comment>
<dbReference type="InterPro" id="IPR005905">
    <property type="entry name" value="D_ala_D_ala"/>
</dbReference>
<dbReference type="Proteomes" id="UP000231347">
    <property type="component" value="Unassembled WGS sequence"/>
</dbReference>
<evidence type="ECO:0000256" key="1">
    <source>
        <dbReference type="ARBA" id="ARBA00010871"/>
    </source>
</evidence>
<protein>
    <recommendedName>
        <fullName evidence="4">D-alanine--D-alanine ligase</fullName>
        <ecNumber evidence="4">6.3.2.4</ecNumber>
    </recommendedName>
    <alternativeName>
        <fullName evidence="4">D-Ala-D-Ala ligase</fullName>
    </alternativeName>
    <alternativeName>
        <fullName evidence="4">D-alanylalanine synthetase</fullName>
    </alternativeName>
</protein>
<evidence type="ECO:0000259" key="8">
    <source>
        <dbReference type="PROSITE" id="PS50975"/>
    </source>
</evidence>
<proteinExistence type="inferred from homology"/>
<evidence type="ECO:0000256" key="7">
    <source>
        <dbReference type="PROSITE-ProRule" id="PRU00409"/>
    </source>
</evidence>
<dbReference type="SUPFAM" id="SSF56059">
    <property type="entry name" value="Glutathione synthetase ATP-binding domain-like"/>
    <property type="match status" value="1"/>
</dbReference>
<dbReference type="GO" id="GO:0008360">
    <property type="term" value="P:regulation of cell shape"/>
    <property type="evidence" value="ECO:0007669"/>
    <property type="project" value="UniProtKB-KW"/>
</dbReference>
<dbReference type="GO" id="GO:0009252">
    <property type="term" value="P:peptidoglycan biosynthetic process"/>
    <property type="evidence" value="ECO:0007669"/>
    <property type="project" value="UniProtKB-UniRule"/>
</dbReference>
<evidence type="ECO:0000256" key="3">
    <source>
        <dbReference type="ARBA" id="ARBA00023316"/>
    </source>
</evidence>
<dbReference type="InterPro" id="IPR013815">
    <property type="entry name" value="ATP_grasp_subdomain_1"/>
</dbReference>
<keyword evidence="6" id="KW-0460">Magnesium</keyword>
<dbReference type="Gene3D" id="3.30.1490.20">
    <property type="entry name" value="ATP-grasp fold, A domain"/>
    <property type="match status" value="1"/>
</dbReference>
<keyword evidence="6" id="KW-0479">Metal-binding</keyword>
<feature type="active site" evidence="5">
    <location>
        <position position="189"/>
    </location>
</feature>
<dbReference type="SUPFAM" id="SSF52440">
    <property type="entry name" value="PreATP-grasp domain"/>
    <property type="match status" value="1"/>
</dbReference>
<dbReference type="EMBL" id="PFDY01000024">
    <property type="protein sequence ID" value="PJE58962.1"/>
    <property type="molecule type" value="Genomic_DNA"/>
</dbReference>
<dbReference type="GO" id="GO:0008716">
    <property type="term" value="F:D-alanine-D-alanine ligase activity"/>
    <property type="evidence" value="ECO:0007669"/>
    <property type="project" value="UniProtKB-UniRule"/>
</dbReference>
<dbReference type="PROSITE" id="PS50975">
    <property type="entry name" value="ATP_GRASP"/>
    <property type="match status" value="1"/>
</dbReference>
<dbReference type="GO" id="GO:0005524">
    <property type="term" value="F:ATP binding"/>
    <property type="evidence" value="ECO:0007669"/>
    <property type="project" value="UniProtKB-UniRule"/>
</dbReference>
<dbReference type="Gene3D" id="3.40.50.20">
    <property type="match status" value="1"/>
</dbReference>
<dbReference type="UniPathway" id="UPA00219"/>
<keyword evidence="7" id="KW-0067">ATP-binding</keyword>
<comment type="function">
    <text evidence="4">Cell wall formation.</text>
</comment>
<dbReference type="PANTHER" id="PTHR23132">
    <property type="entry name" value="D-ALANINE--D-ALANINE LIGASE"/>
    <property type="match status" value="1"/>
</dbReference>
<sequence length="352" mass="38883">MSTKLNIAVIMGGPSIEHQVSLNSGANILTGLDPNRYNILPIIINRQGRWLFAPEYLNGENISDRMAQQTTQALNFISFSKPQAAIAYLKEKQPNVVFLALHGEYGEDGTIQRLLETVRLNYTGSGSLASALGMDKPKSLIIFRQHNLLVPNFVVIETEQWPDHKEKILRRISKNFKYPLIVKPANRGSSLGVSLANNLTTLYQGINAAFDTSQHILIQEYINGRELTCAVLGHEPQVIALPPTEIIPPAGSFFHYQAKYEAGFSQEITPANLPTNLIEKTQEAALRCHNILGCHGLSRTDFILDAKNRLYTLELNTLPGMTKTSLLPQAALAAGINFSQLLDKIISAAVKK</sequence>
<reference evidence="10" key="1">
    <citation type="submission" date="2017-09" db="EMBL/GenBank/DDBJ databases">
        <title>Depth-based differentiation of microbial function through sediment-hosted aquifers and enrichment of novel symbionts in the deep terrestrial subsurface.</title>
        <authorList>
            <person name="Probst A.J."/>
            <person name="Ladd B."/>
            <person name="Jarett J.K."/>
            <person name="Geller-Mcgrath D.E."/>
            <person name="Sieber C.M.K."/>
            <person name="Emerson J.B."/>
            <person name="Anantharaman K."/>
            <person name="Thomas B.C."/>
            <person name="Malmstrom R."/>
            <person name="Stieglmeier M."/>
            <person name="Klingl A."/>
            <person name="Woyke T."/>
            <person name="Ryan C.M."/>
            <person name="Banfield J.F."/>
        </authorList>
    </citation>
    <scope>NUCLEOTIDE SEQUENCE [LARGE SCALE GENOMIC DNA]</scope>
</reference>
<dbReference type="InterPro" id="IPR011127">
    <property type="entry name" value="Dala_Dala_lig_N"/>
</dbReference>
<dbReference type="EC" id="6.3.2.4" evidence="4"/>
<dbReference type="GO" id="GO:0071555">
    <property type="term" value="P:cell wall organization"/>
    <property type="evidence" value="ECO:0007669"/>
    <property type="project" value="UniProtKB-KW"/>
</dbReference>
<evidence type="ECO:0000313" key="10">
    <source>
        <dbReference type="Proteomes" id="UP000231347"/>
    </source>
</evidence>
<comment type="catalytic activity">
    <reaction evidence="4">
        <text>2 D-alanine + ATP = D-alanyl-D-alanine + ADP + phosphate + H(+)</text>
        <dbReference type="Rhea" id="RHEA:11224"/>
        <dbReference type="ChEBI" id="CHEBI:15378"/>
        <dbReference type="ChEBI" id="CHEBI:30616"/>
        <dbReference type="ChEBI" id="CHEBI:43474"/>
        <dbReference type="ChEBI" id="CHEBI:57416"/>
        <dbReference type="ChEBI" id="CHEBI:57822"/>
        <dbReference type="ChEBI" id="CHEBI:456216"/>
        <dbReference type="EC" id="6.3.2.4"/>
    </reaction>
</comment>